<dbReference type="Proteomes" id="UP001162162">
    <property type="component" value="Unassembled WGS sequence"/>
</dbReference>
<evidence type="ECO:0000256" key="1">
    <source>
        <dbReference type="SAM" id="MobiDB-lite"/>
    </source>
</evidence>
<evidence type="ECO:0000313" key="4">
    <source>
        <dbReference type="Proteomes" id="UP001162162"/>
    </source>
</evidence>
<dbReference type="PANTHER" id="PTHR46060">
    <property type="entry name" value="MARINER MOS1 TRANSPOSASE-LIKE PROTEIN"/>
    <property type="match status" value="1"/>
</dbReference>
<dbReference type="Gene3D" id="1.10.10.1450">
    <property type="match status" value="1"/>
</dbReference>
<name>A0AAV8YK63_9CUCU</name>
<evidence type="ECO:0000313" key="3">
    <source>
        <dbReference type="EMBL" id="KAJ8951897.1"/>
    </source>
</evidence>
<organism evidence="3 4">
    <name type="scientific">Aromia moschata</name>
    <dbReference type="NCBI Taxonomy" id="1265417"/>
    <lineage>
        <taxon>Eukaryota</taxon>
        <taxon>Metazoa</taxon>
        <taxon>Ecdysozoa</taxon>
        <taxon>Arthropoda</taxon>
        <taxon>Hexapoda</taxon>
        <taxon>Insecta</taxon>
        <taxon>Pterygota</taxon>
        <taxon>Neoptera</taxon>
        <taxon>Endopterygota</taxon>
        <taxon>Coleoptera</taxon>
        <taxon>Polyphaga</taxon>
        <taxon>Cucujiformia</taxon>
        <taxon>Chrysomeloidea</taxon>
        <taxon>Cerambycidae</taxon>
        <taxon>Cerambycinae</taxon>
        <taxon>Callichromatini</taxon>
        <taxon>Aromia</taxon>
    </lineage>
</organism>
<dbReference type="PANTHER" id="PTHR46060:SF1">
    <property type="entry name" value="MARINER MOS1 TRANSPOSASE-LIKE PROTEIN"/>
    <property type="match status" value="1"/>
</dbReference>
<feature type="domain" description="Mos1 transposase HTH" evidence="2">
    <location>
        <begin position="9"/>
        <end position="53"/>
    </location>
</feature>
<gene>
    <name evidence="3" type="ORF">NQ318_019875</name>
</gene>
<dbReference type="InterPro" id="IPR052709">
    <property type="entry name" value="Transposase-MT_Hybrid"/>
</dbReference>
<dbReference type="EMBL" id="JAPWTK010000078">
    <property type="protein sequence ID" value="KAJ8951897.1"/>
    <property type="molecule type" value="Genomic_DNA"/>
</dbReference>
<reference evidence="3" key="1">
    <citation type="journal article" date="2023" name="Insect Mol. Biol.">
        <title>Genome sequencing provides insights into the evolution of gene families encoding plant cell wall-degrading enzymes in longhorned beetles.</title>
        <authorList>
            <person name="Shin N.R."/>
            <person name="Okamura Y."/>
            <person name="Kirsch R."/>
            <person name="Pauchet Y."/>
        </authorList>
    </citation>
    <scope>NUCLEOTIDE SEQUENCE</scope>
    <source>
        <strain evidence="3">AMC_N1</strain>
    </source>
</reference>
<dbReference type="Pfam" id="PF17906">
    <property type="entry name" value="HTH_48"/>
    <property type="match status" value="1"/>
</dbReference>
<proteinExistence type="predicted"/>
<sequence>MLSVQMEQRVNLKFLVKLGKTFTEAYAMSKESYGHECLTRSQVFEWFKRFKEGRETTAEDDPRPGRPSTSKTDEKIGKLIREDRRLSIRGLVEITGIDKECARQILQESFNMRKFCAKMVPKLLTPKQKESRMNICADILHNIENYSGLLDAATLKGTRFESVGADKAKATEVLDQLTEADFQHCLQQWTSRMERCRDRQGEYIEGEKVATVIAFSFWAPAGPSVLDTPLAEAGASSGSGRDPRTCTRSGDTAVAYVIGAIASTGKYVHALRKIAIGPRPQKCTGRATNGAPHPMHSPYADVYRVMVTRRAADEAAVAAAFPRKSSRR</sequence>
<feature type="compositionally biased region" description="Basic and acidic residues" evidence="1">
    <location>
        <begin position="55"/>
        <end position="64"/>
    </location>
</feature>
<feature type="region of interest" description="Disordered" evidence="1">
    <location>
        <begin position="55"/>
        <end position="75"/>
    </location>
</feature>
<protein>
    <recommendedName>
        <fullName evidence="2">Mos1 transposase HTH domain-containing protein</fullName>
    </recommendedName>
</protein>
<comment type="caution">
    <text evidence="3">The sequence shown here is derived from an EMBL/GenBank/DDBJ whole genome shotgun (WGS) entry which is preliminary data.</text>
</comment>
<evidence type="ECO:0000259" key="2">
    <source>
        <dbReference type="Pfam" id="PF17906"/>
    </source>
</evidence>
<accession>A0AAV8YK63</accession>
<dbReference type="AlphaFoldDB" id="A0AAV8YK63"/>
<keyword evidence="4" id="KW-1185">Reference proteome</keyword>
<dbReference type="InterPro" id="IPR041426">
    <property type="entry name" value="Mos1_HTH"/>
</dbReference>